<keyword evidence="2" id="KW-0339">Growth factor</keyword>
<dbReference type="Proteomes" id="UP000002281">
    <property type="component" value="Chromosome X"/>
</dbReference>
<dbReference type="GeneTree" id="ENSGT00940000163347"/>
<evidence type="ECO:0000256" key="3">
    <source>
        <dbReference type="RuleBase" id="RU049442"/>
    </source>
</evidence>
<proteinExistence type="inferred from homology"/>
<feature type="region of interest" description="Disordered" evidence="4">
    <location>
        <begin position="290"/>
        <end position="322"/>
    </location>
</feature>
<dbReference type="CDD" id="cd23329">
    <property type="entry name" value="beta-trefoil_FGF13"/>
    <property type="match status" value="1"/>
</dbReference>
<keyword evidence="6" id="KW-1185">Reference proteome</keyword>
<comment type="similarity">
    <text evidence="1 3">Belongs to the heparin-binding growth factors family.</text>
</comment>
<evidence type="ECO:0000313" key="6">
    <source>
        <dbReference type="Proteomes" id="UP000002281"/>
    </source>
</evidence>
<gene>
    <name evidence="5" type="primary">FGF13</name>
</gene>
<dbReference type="PROSITE" id="PS00247">
    <property type="entry name" value="HBGF_FGF"/>
    <property type="match status" value="1"/>
</dbReference>
<feature type="compositionally biased region" description="Polar residues" evidence="4">
    <location>
        <begin position="292"/>
        <end position="322"/>
    </location>
</feature>
<name>A0A9L0RCZ2_HORSE</name>
<evidence type="ECO:0000313" key="5">
    <source>
        <dbReference type="Ensembl" id="ENSECAP00000059654.1"/>
    </source>
</evidence>
<dbReference type="SMART" id="SM00442">
    <property type="entry name" value="FGF"/>
    <property type="match status" value="1"/>
</dbReference>
<sequence>MLTIAVNTRTNSGLWGGVPAACVRGGQGLGCSERKRIRCWQRPGGEKLPGISGGDEQDDLYPLAAPCSGRCDLSEGVKDIGCQVLDDAPPGTQEYIMLRQDSIQSAELKKKESPFRAKCHEIFCCPLKQVHHKENTEPEEPQLKGIVTKLYSRQGYHLQLQADGTIDGTKDEDSTYTLFNLIPVGLRVVAIQGVQTKLYLAMNSEGYLYTSEHFTPECKFKESVFENYYVTYSSMIYRQQQSGRGWYLGLNKEGEIMKGNHVKKNKPAAHFLPKPLKVAMYKEPSLHDLTEFSRSGSGTPTKSRSVSGVLNGGKSMSHNEST</sequence>
<evidence type="ECO:0000256" key="4">
    <source>
        <dbReference type="SAM" id="MobiDB-lite"/>
    </source>
</evidence>
<accession>A0A9L0RCZ2</accession>
<organism evidence="5 6">
    <name type="scientific">Equus caballus</name>
    <name type="common">Horse</name>
    <dbReference type="NCBI Taxonomy" id="9796"/>
    <lineage>
        <taxon>Eukaryota</taxon>
        <taxon>Metazoa</taxon>
        <taxon>Chordata</taxon>
        <taxon>Craniata</taxon>
        <taxon>Vertebrata</taxon>
        <taxon>Euteleostomi</taxon>
        <taxon>Mammalia</taxon>
        <taxon>Eutheria</taxon>
        <taxon>Laurasiatheria</taxon>
        <taxon>Perissodactyla</taxon>
        <taxon>Equidae</taxon>
        <taxon>Equus</taxon>
    </lineage>
</organism>
<protein>
    <recommendedName>
        <fullName evidence="3">Fibroblast growth factor</fullName>
        <shortName evidence="3">FGF</shortName>
    </recommendedName>
</protein>
<dbReference type="InterPro" id="IPR002209">
    <property type="entry name" value="Fibroblast_GF_fam"/>
</dbReference>
<dbReference type="InterPro" id="IPR008996">
    <property type="entry name" value="IL1/FGF"/>
</dbReference>
<evidence type="ECO:0000256" key="1">
    <source>
        <dbReference type="ARBA" id="ARBA00007936"/>
    </source>
</evidence>
<reference evidence="5" key="2">
    <citation type="submission" date="2025-08" db="UniProtKB">
        <authorList>
            <consortium name="Ensembl"/>
        </authorList>
    </citation>
    <scope>IDENTIFICATION</scope>
    <source>
        <strain evidence="5">Thoroughbred</strain>
    </source>
</reference>
<dbReference type="PRINTS" id="PR00262">
    <property type="entry name" value="IL1HBGF"/>
</dbReference>
<dbReference type="FunFam" id="2.80.10.50:FF:000001">
    <property type="entry name" value="Fibroblast growth factor"/>
    <property type="match status" value="1"/>
</dbReference>
<dbReference type="AlphaFoldDB" id="A0A9L0RCZ2"/>
<dbReference type="PRINTS" id="PR00263">
    <property type="entry name" value="HBGFFGF"/>
</dbReference>
<dbReference type="Ensembl" id="ENSECAT00000100993.1">
    <property type="protein sequence ID" value="ENSECAP00000059654.1"/>
    <property type="gene ID" value="ENSECAG00000032702.3"/>
</dbReference>
<dbReference type="Pfam" id="PF00167">
    <property type="entry name" value="FGF"/>
    <property type="match status" value="1"/>
</dbReference>
<reference evidence="5 6" key="1">
    <citation type="journal article" date="2009" name="Science">
        <title>Genome sequence, comparative analysis, and population genetics of the domestic horse.</title>
        <authorList>
            <consortium name="Broad Institute Genome Sequencing Platform"/>
            <consortium name="Broad Institute Whole Genome Assembly Team"/>
            <person name="Wade C.M."/>
            <person name="Giulotto E."/>
            <person name="Sigurdsson S."/>
            <person name="Zoli M."/>
            <person name="Gnerre S."/>
            <person name="Imsland F."/>
            <person name="Lear T.L."/>
            <person name="Adelson D.L."/>
            <person name="Bailey E."/>
            <person name="Bellone R.R."/>
            <person name="Bloecker H."/>
            <person name="Distl O."/>
            <person name="Edgar R.C."/>
            <person name="Garber M."/>
            <person name="Leeb T."/>
            <person name="Mauceli E."/>
            <person name="MacLeod J.N."/>
            <person name="Penedo M.C.T."/>
            <person name="Raison J.M."/>
            <person name="Sharpe T."/>
            <person name="Vogel J."/>
            <person name="Andersson L."/>
            <person name="Antczak D.F."/>
            <person name="Biagi T."/>
            <person name="Binns M.M."/>
            <person name="Chowdhary B.P."/>
            <person name="Coleman S.J."/>
            <person name="Della Valle G."/>
            <person name="Fryc S."/>
            <person name="Guerin G."/>
            <person name="Hasegawa T."/>
            <person name="Hill E.W."/>
            <person name="Jurka J."/>
            <person name="Kiialainen A."/>
            <person name="Lindgren G."/>
            <person name="Liu J."/>
            <person name="Magnani E."/>
            <person name="Mickelson J.R."/>
            <person name="Murray J."/>
            <person name="Nergadze S.G."/>
            <person name="Onofrio R."/>
            <person name="Pedroni S."/>
            <person name="Piras M.F."/>
            <person name="Raudsepp T."/>
            <person name="Rocchi M."/>
            <person name="Roeed K.H."/>
            <person name="Ryder O.A."/>
            <person name="Searle S."/>
            <person name="Skow L."/>
            <person name="Swinburne J.E."/>
            <person name="Syvaenen A.C."/>
            <person name="Tozaki T."/>
            <person name="Valberg S.J."/>
            <person name="Vaudin M."/>
            <person name="White J.R."/>
            <person name="Zody M.C."/>
            <person name="Lander E.S."/>
            <person name="Lindblad-Toh K."/>
        </authorList>
    </citation>
    <scope>NUCLEOTIDE SEQUENCE [LARGE SCALE GENOMIC DNA]</scope>
    <source>
        <strain evidence="5 6">Thoroughbred</strain>
    </source>
</reference>
<dbReference type="GO" id="GO:0008083">
    <property type="term" value="F:growth factor activity"/>
    <property type="evidence" value="ECO:0007669"/>
    <property type="project" value="UniProtKB-KW"/>
</dbReference>
<evidence type="ECO:0000256" key="2">
    <source>
        <dbReference type="ARBA" id="ARBA00023030"/>
    </source>
</evidence>
<dbReference type="PANTHER" id="PTHR11486">
    <property type="entry name" value="FIBROBLAST GROWTH FACTOR"/>
    <property type="match status" value="1"/>
</dbReference>
<dbReference type="Gene3D" id="2.80.10.50">
    <property type="match status" value="1"/>
</dbReference>
<reference evidence="5" key="3">
    <citation type="submission" date="2025-09" db="UniProtKB">
        <authorList>
            <consortium name="Ensembl"/>
        </authorList>
    </citation>
    <scope>IDENTIFICATION</scope>
    <source>
        <strain evidence="5">Thoroughbred</strain>
    </source>
</reference>
<dbReference type="SUPFAM" id="SSF50353">
    <property type="entry name" value="Cytokine"/>
    <property type="match status" value="1"/>
</dbReference>